<accession>M0QRW4</accession>
<keyword evidence="2" id="KW-1185">Reference proteome</keyword>
<name>M0QRW4_9ACTN</name>
<evidence type="ECO:0000313" key="1">
    <source>
        <dbReference type="EMBL" id="GAC70452.1"/>
    </source>
</evidence>
<dbReference type="AlphaFoldDB" id="M0QRW4"/>
<dbReference type="eggNOG" id="ENOG50342XB">
    <property type="taxonomic scope" value="Bacteria"/>
</dbReference>
<reference evidence="1 2" key="1">
    <citation type="submission" date="2013-01" db="EMBL/GenBank/DDBJ databases">
        <title>Whole genome shotgun sequence of Gordonia soli NBRC 108243.</title>
        <authorList>
            <person name="Isaki-Nakamura S."/>
            <person name="Hosoyama A."/>
            <person name="Tsuchikane K."/>
            <person name="Ando Y."/>
            <person name="Baba S."/>
            <person name="Ohji S."/>
            <person name="Hamada M."/>
            <person name="Tamura T."/>
            <person name="Yamazoe A."/>
            <person name="Yamazaki S."/>
            <person name="Fujita N."/>
        </authorList>
    </citation>
    <scope>NUCLEOTIDE SEQUENCE [LARGE SCALE GENOMIC DNA]</scope>
    <source>
        <strain evidence="1 2">NBRC 108243</strain>
    </source>
</reference>
<gene>
    <name evidence="1" type="ORF">GS4_35_00280</name>
</gene>
<organism evidence="1 2">
    <name type="scientific">Gordonia soli NBRC 108243</name>
    <dbReference type="NCBI Taxonomy" id="1223545"/>
    <lineage>
        <taxon>Bacteria</taxon>
        <taxon>Bacillati</taxon>
        <taxon>Actinomycetota</taxon>
        <taxon>Actinomycetes</taxon>
        <taxon>Mycobacteriales</taxon>
        <taxon>Gordoniaceae</taxon>
        <taxon>Gordonia</taxon>
    </lineage>
</organism>
<proteinExistence type="predicted"/>
<dbReference type="EMBL" id="BANX01000035">
    <property type="protein sequence ID" value="GAC70452.1"/>
    <property type="molecule type" value="Genomic_DNA"/>
</dbReference>
<dbReference type="Proteomes" id="UP000011666">
    <property type="component" value="Unassembled WGS sequence"/>
</dbReference>
<sequence length="180" mass="18684">MGLAVVGAAVLVAGCGSSGEVVGTPTSAAPTVDGQNGSDEGGDVDFDARIGDCVNLSGTMLDAKIDHAVCGSPTSNYKVVAKVENKDACASDVDQSYYVTFAGREQGALCLDIDWVENSCMTIPSGTESPTHSPCTPGKASTVRVLKILTGTTDENRCPDDTTKYYTYDERKIVACVAEV</sequence>
<evidence type="ECO:0000313" key="2">
    <source>
        <dbReference type="Proteomes" id="UP000011666"/>
    </source>
</evidence>
<evidence type="ECO:0008006" key="3">
    <source>
        <dbReference type="Google" id="ProtNLM"/>
    </source>
</evidence>
<comment type="caution">
    <text evidence="1">The sequence shown here is derived from an EMBL/GenBank/DDBJ whole genome shotgun (WGS) entry which is preliminary data.</text>
</comment>
<protein>
    <recommendedName>
        <fullName evidence="3">LppU protein</fullName>
    </recommendedName>
</protein>